<feature type="transmembrane region" description="Helical" evidence="1">
    <location>
        <begin position="32"/>
        <end position="53"/>
    </location>
</feature>
<evidence type="ECO:0000313" key="3">
    <source>
        <dbReference type="Proteomes" id="UP000014974"/>
    </source>
</evidence>
<dbReference type="AlphaFoldDB" id="S7V7B1"/>
<dbReference type="OrthoDB" id="1179398at2"/>
<dbReference type="Proteomes" id="UP000014974">
    <property type="component" value="Unassembled WGS sequence"/>
</dbReference>
<evidence type="ECO:0000256" key="1">
    <source>
        <dbReference type="SAM" id="Phobius"/>
    </source>
</evidence>
<name>S7V7B1_9BACT</name>
<dbReference type="eggNOG" id="ENOG5033M5X">
    <property type="taxonomic scope" value="Bacteria"/>
</dbReference>
<keyword evidence="1" id="KW-0472">Membrane</keyword>
<sequence length="95" mass="10872">MITKRISWILIVLSILIGGYFYGMAYQNYAASFLQLFAVVPFLMFMAGVHGLLTHNISPRTKHNMLVYPLVMGLIYVVMFFIHLFIIFPLICPGL</sequence>
<gene>
    <name evidence="2" type="ORF">ADICYQ_5154</name>
</gene>
<keyword evidence="1" id="KW-1133">Transmembrane helix</keyword>
<protein>
    <submittedName>
        <fullName evidence="2">Uncharacterized protein</fullName>
    </submittedName>
</protein>
<dbReference type="RefSeq" id="WP_020892617.1">
    <property type="nucleotide sequence ID" value="NZ_ATNM01000174.1"/>
</dbReference>
<dbReference type="STRING" id="641524.ADICYQ_5154"/>
<proteinExistence type="predicted"/>
<accession>S7V7B1</accession>
<evidence type="ECO:0000313" key="2">
    <source>
        <dbReference type="EMBL" id="EPR65806.1"/>
    </source>
</evidence>
<keyword evidence="1" id="KW-0812">Transmembrane</keyword>
<comment type="caution">
    <text evidence="2">The sequence shown here is derived from an EMBL/GenBank/DDBJ whole genome shotgun (WGS) entry which is preliminary data.</text>
</comment>
<reference evidence="2 3" key="1">
    <citation type="journal article" date="2013" name="Genome Announc.">
        <title>Draft Genome Sequence of Cyclobacterium qasimii Strain M12-11BT, Isolated from Arctic Marine Sediment.</title>
        <authorList>
            <person name="Shivaji S."/>
            <person name="Ara S."/>
            <person name="Singh A."/>
            <person name="Kumar Pinnaka A."/>
        </authorList>
    </citation>
    <scope>NUCLEOTIDE SEQUENCE [LARGE SCALE GENOMIC DNA]</scope>
    <source>
        <strain evidence="2 3">M12-11B</strain>
    </source>
</reference>
<feature type="transmembrane region" description="Helical" evidence="1">
    <location>
        <begin position="65"/>
        <end position="91"/>
    </location>
</feature>
<dbReference type="EMBL" id="ATNM01000174">
    <property type="protein sequence ID" value="EPR65806.1"/>
    <property type="molecule type" value="Genomic_DNA"/>
</dbReference>
<feature type="transmembrane region" description="Helical" evidence="1">
    <location>
        <begin position="7"/>
        <end position="26"/>
    </location>
</feature>
<organism evidence="2 3">
    <name type="scientific">Cyclobacterium qasimii M12-11B</name>
    <dbReference type="NCBI Taxonomy" id="641524"/>
    <lineage>
        <taxon>Bacteria</taxon>
        <taxon>Pseudomonadati</taxon>
        <taxon>Bacteroidota</taxon>
        <taxon>Cytophagia</taxon>
        <taxon>Cytophagales</taxon>
        <taxon>Cyclobacteriaceae</taxon>
        <taxon>Cyclobacterium</taxon>
    </lineage>
</organism>